<accession>A0ABY6ZD50</accession>
<evidence type="ECO:0000256" key="1">
    <source>
        <dbReference type="ARBA" id="ARBA00001917"/>
    </source>
</evidence>
<dbReference type="Proteomes" id="UP001164761">
    <property type="component" value="Chromosome"/>
</dbReference>
<dbReference type="InterPro" id="IPR044152">
    <property type="entry name" value="YqjM-like"/>
</dbReference>
<dbReference type="InterPro" id="IPR013785">
    <property type="entry name" value="Aldolase_TIM"/>
</dbReference>
<dbReference type="Gene3D" id="3.20.20.70">
    <property type="entry name" value="Aldolase class I"/>
    <property type="match status" value="1"/>
</dbReference>
<dbReference type="Pfam" id="PF00724">
    <property type="entry name" value="Oxidored_FMN"/>
    <property type="match status" value="1"/>
</dbReference>
<dbReference type="PANTHER" id="PTHR43303:SF4">
    <property type="entry name" value="NADPH DEHYDROGENASE C23G7.10C-RELATED"/>
    <property type="match status" value="1"/>
</dbReference>
<keyword evidence="8" id="KW-1185">Reference proteome</keyword>
<evidence type="ECO:0000256" key="5">
    <source>
        <dbReference type="ARBA" id="ARBA00023002"/>
    </source>
</evidence>
<feature type="domain" description="NADH:flavin oxidoreductase/NADH oxidase N-terminal" evidence="6">
    <location>
        <begin position="7"/>
        <end position="322"/>
    </location>
</feature>
<protein>
    <submittedName>
        <fullName evidence="7">NADH:flavin oxidoreductase/NADH oxidase</fullName>
    </submittedName>
</protein>
<evidence type="ECO:0000313" key="7">
    <source>
        <dbReference type="EMBL" id="WAH40447.1"/>
    </source>
</evidence>
<reference evidence="7" key="1">
    <citation type="submission" date="2022-08" db="EMBL/GenBank/DDBJ databases">
        <title>Alicyclobacillus fastidiosus DSM 17978, complete genome.</title>
        <authorList>
            <person name="Wang Q."/>
            <person name="Cai R."/>
            <person name="Wang Z."/>
        </authorList>
    </citation>
    <scope>NUCLEOTIDE SEQUENCE</scope>
    <source>
        <strain evidence="7">DSM 17978</strain>
    </source>
</reference>
<sequence length="347" mass="38296">MRILAGLFDPLVIRGLTLNNRIVVSPMCQYQAEANGYINDWHIVHYGSLALAGASLLFVESTAVEDRGRISSRDVGLYEDGQVEGLRRIVQFAHAQGVKMGVQLNHAGRKADLDDDIIAPSAVAFSDRYRTPREMTPEDFASVLEAFQQSARRAVAAGFDVIEIHAAHGYLLHQFLSPLSNRRQDEYGGEREQRLRFPLEVVRAVRAVIPHDMPLFVRVSASDYHPNGLSIEDLRYFTQAFRDAGVSLVDVSSGGNVPVAPDKVYAGYQIPLAESIRSHVDVLIGGVGMLDDPVLADSIVQSNRADLIFIARGFLRNKNWGHDAAIALRQPVRPPAPYVRAYPTSQA</sequence>
<keyword evidence="2" id="KW-0285">Flavoprotein</keyword>
<dbReference type="PANTHER" id="PTHR43303">
    <property type="entry name" value="NADPH DEHYDROGENASE C23G7.10C-RELATED"/>
    <property type="match status" value="1"/>
</dbReference>
<evidence type="ECO:0000259" key="6">
    <source>
        <dbReference type="Pfam" id="PF00724"/>
    </source>
</evidence>
<dbReference type="InterPro" id="IPR001155">
    <property type="entry name" value="OxRdtase_FMN_N"/>
</dbReference>
<dbReference type="EMBL" id="CP104067">
    <property type="protein sequence ID" value="WAH40447.1"/>
    <property type="molecule type" value="Genomic_DNA"/>
</dbReference>
<gene>
    <name evidence="7" type="ORF">NZD89_19215</name>
</gene>
<name>A0ABY6ZD50_9BACL</name>
<organism evidence="7 8">
    <name type="scientific">Alicyclobacillus fastidiosus</name>
    <dbReference type="NCBI Taxonomy" id="392011"/>
    <lineage>
        <taxon>Bacteria</taxon>
        <taxon>Bacillati</taxon>
        <taxon>Bacillota</taxon>
        <taxon>Bacilli</taxon>
        <taxon>Bacillales</taxon>
        <taxon>Alicyclobacillaceae</taxon>
        <taxon>Alicyclobacillus</taxon>
    </lineage>
</organism>
<dbReference type="CDD" id="cd02932">
    <property type="entry name" value="OYE_YqiM_FMN"/>
    <property type="match status" value="1"/>
</dbReference>
<proteinExistence type="predicted"/>
<evidence type="ECO:0000313" key="8">
    <source>
        <dbReference type="Proteomes" id="UP001164761"/>
    </source>
</evidence>
<evidence type="ECO:0000256" key="2">
    <source>
        <dbReference type="ARBA" id="ARBA00022630"/>
    </source>
</evidence>
<keyword evidence="3" id="KW-0288">FMN</keyword>
<comment type="cofactor">
    <cofactor evidence="1">
        <name>FMN</name>
        <dbReference type="ChEBI" id="CHEBI:58210"/>
    </cofactor>
</comment>
<dbReference type="SUPFAM" id="SSF51395">
    <property type="entry name" value="FMN-linked oxidoreductases"/>
    <property type="match status" value="1"/>
</dbReference>
<evidence type="ECO:0000256" key="3">
    <source>
        <dbReference type="ARBA" id="ARBA00022643"/>
    </source>
</evidence>
<keyword evidence="4" id="KW-0521">NADP</keyword>
<evidence type="ECO:0000256" key="4">
    <source>
        <dbReference type="ARBA" id="ARBA00022857"/>
    </source>
</evidence>
<keyword evidence="5" id="KW-0560">Oxidoreductase</keyword>